<feature type="transmembrane region" description="Helical" evidence="6">
    <location>
        <begin position="327"/>
        <end position="350"/>
    </location>
</feature>
<feature type="transmembrane region" description="Helical" evidence="6">
    <location>
        <begin position="55"/>
        <end position="72"/>
    </location>
</feature>
<feature type="transmembrane region" description="Helical" evidence="6">
    <location>
        <begin position="464"/>
        <end position="482"/>
    </location>
</feature>
<dbReference type="PANTHER" id="PTHR36115">
    <property type="entry name" value="PROLINE-RICH ANTIGEN HOMOLOG-RELATED"/>
    <property type="match status" value="1"/>
</dbReference>
<dbReference type="InterPro" id="IPR051791">
    <property type="entry name" value="Pra-immunoreactive"/>
</dbReference>
<evidence type="ECO:0000256" key="4">
    <source>
        <dbReference type="ARBA" id="ARBA00022989"/>
    </source>
</evidence>
<dbReference type="HOGENOM" id="CLU_325087_0_0_0"/>
<dbReference type="InterPro" id="IPR011047">
    <property type="entry name" value="Quinoprotein_ADH-like_sf"/>
</dbReference>
<feature type="transmembrane region" description="Helical" evidence="6">
    <location>
        <begin position="417"/>
        <end position="438"/>
    </location>
</feature>
<keyword evidence="4 6" id="KW-1133">Transmembrane helix</keyword>
<accession>A0A081C2V5</accession>
<protein>
    <submittedName>
        <fullName evidence="9">Uncharacterized protein</fullName>
    </submittedName>
</protein>
<dbReference type="Proteomes" id="UP000030661">
    <property type="component" value="Unassembled WGS sequence"/>
</dbReference>
<dbReference type="InterPro" id="IPR010432">
    <property type="entry name" value="RDD"/>
</dbReference>
<dbReference type="InterPro" id="IPR015943">
    <property type="entry name" value="WD40/YVTN_repeat-like_dom_sf"/>
</dbReference>
<keyword evidence="5 6" id="KW-0472">Membrane</keyword>
<dbReference type="Gene3D" id="2.130.10.10">
    <property type="entry name" value="YVTN repeat-like/Quinoprotein amine dehydrogenase"/>
    <property type="match status" value="1"/>
</dbReference>
<dbReference type="STRING" id="1499967.U27_05885"/>
<dbReference type="Pfam" id="PF13360">
    <property type="entry name" value="PQQ_2"/>
    <property type="match status" value="1"/>
</dbReference>
<keyword evidence="10" id="KW-1185">Reference proteome</keyword>
<gene>
    <name evidence="9" type="ORF">U27_05885</name>
</gene>
<evidence type="ECO:0000256" key="3">
    <source>
        <dbReference type="ARBA" id="ARBA00022692"/>
    </source>
</evidence>
<organism evidence="9 10">
    <name type="scientific">Vecturithrix granuli</name>
    <dbReference type="NCBI Taxonomy" id="1499967"/>
    <lineage>
        <taxon>Bacteria</taxon>
        <taxon>Candidatus Moduliflexota</taxon>
        <taxon>Candidatus Vecturitrichia</taxon>
        <taxon>Candidatus Vecturitrichales</taxon>
        <taxon>Candidatus Vecturitrichaceae</taxon>
        <taxon>Candidatus Vecturithrix</taxon>
    </lineage>
</organism>
<dbReference type="AlphaFoldDB" id="A0A081C2V5"/>
<keyword evidence="3 6" id="KW-0812">Transmembrane</keyword>
<name>A0A081C2V5_VECG1</name>
<reference evidence="9 10" key="1">
    <citation type="journal article" date="2015" name="PeerJ">
        <title>First genomic representation of candidate bacterial phylum KSB3 points to enhanced environmental sensing as a trigger of wastewater bulking.</title>
        <authorList>
            <person name="Sekiguchi Y."/>
            <person name="Ohashi A."/>
            <person name="Parks D.H."/>
            <person name="Yamauchi T."/>
            <person name="Tyson G.W."/>
            <person name="Hugenholtz P."/>
        </authorList>
    </citation>
    <scope>NUCLEOTIDE SEQUENCE [LARGE SCALE GENOMIC DNA]</scope>
</reference>
<evidence type="ECO:0000256" key="2">
    <source>
        <dbReference type="ARBA" id="ARBA00022475"/>
    </source>
</evidence>
<comment type="subcellular location">
    <subcellularLocation>
        <location evidence="1">Cell membrane</location>
        <topology evidence="1">Multi-pass membrane protein</topology>
    </subcellularLocation>
</comment>
<dbReference type="eggNOG" id="COG1714">
    <property type="taxonomic scope" value="Bacteria"/>
</dbReference>
<dbReference type="GO" id="GO:0005886">
    <property type="term" value="C:plasma membrane"/>
    <property type="evidence" value="ECO:0007669"/>
    <property type="project" value="UniProtKB-SubCell"/>
</dbReference>
<evidence type="ECO:0000256" key="5">
    <source>
        <dbReference type="ARBA" id="ARBA00023136"/>
    </source>
</evidence>
<feature type="transmembrane region" description="Helical" evidence="6">
    <location>
        <begin position="362"/>
        <end position="381"/>
    </location>
</feature>
<evidence type="ECO:0000313" key="10">
    <source>
        <dbReference type="Proteomes" id="UP000030661"/>
    </source>
</evidence>
<proteinExistence type="predicted"/>
<evidence type="ECO:0000313" key="9">
    <source>
        <dbReference type="EMBL" id="GAK58910.1"/>
    </source>
</evidence>
<evidence type="ECO:0000256" key="1">
    <source>
        <dbReference type="ARBA" id="ARBA00004651"/>
    </source>
</evidence>
<dbReference type="InterPro" id="IPR002372">
    <property type="entry name" value="PQQ_rpt_dom"/>
</dbReference>
<evidence type="ECO:0000259" key="8">
    <source>
        <dbReference type="Pfam" id="PF13360"/>
    </source>
</evidence>
<dbReference type="EMBL" id="DF820468">
    <property type="protein sequence ID" value="GAK58910.1"/>
    <property type="molecule type" value="Genomic_DNA"/>
</dbReference>
<sequence length="887" mass="101691">MYCQQCGIYHHNDAAVCQICGADLSQMIPFQDIRIFADLTQLPLRALVASIRRSHPLLCVLFIPLISLFYLIKKLTGRPFLSLNLTSKTPKIHLSDLKQFSALHQKSFRMASSFLQHQGFTPLVDLEDVSFVQANLQHLEINRERNLYATLHINKTSGKIVYVTFSAFFADGGFMSVDNTDAFPIQYPEHFLITHLPSASIQKTYQAFVQQLERFPEQPVYLSLEQLLPLAYARRTLVIDLGIEQGIFHPKGDAQKPQQASPCYHHPFNAAVRTCSQCGKALCEACYREYQQQTYCQDCLPEGAIPVEAEPFLSEQISYAGFGVRSIATLLDTLIIAAYGIGIYLALSYGLQSLLPDANIQFIPFLITQFLLVAGITWYLIIPLKKYGRTLGQKLLGLHVIDRYGNRPELAAALIRFAYHLLAGLFIFPLLGYFFILFRKKKQGWHDQLSDTYVITRHPRRKALFSWMMLLLIFGLVGWQAYQYRWLLSWLPFIGAPSRYDVQPEIQLEPKWEQTFEQTTNAMVSYLNHDDRCFVSTTTRTQALDRRTGNVLWTNASLTALVFQADSEQPDFPLLALHYDQEDDSWYLVQIDPNAGTMLWQQMLEHAEPRVVFNAHTILVYSDTFVQAFTPDGRVLWERDFRDRFFIQYAVLHSDILLGRYTDTALTLTYLDRTTGEKIWEMKNSPYHPGYVLDKDLQFFYTDDDNTTLLNVPEQRTRWEQPLSIGYVAAHGITGTDGALNIYTTQQALRADTGETLFLYPPDTRFGALTNDFLLLSYVQGDQQGLLLLERKTGKVLTHLGNKIWMGLYYLMENETTIYLAANLKPEKSEQFRIQSVLLIIDKPTFTLTEIPVGRNLGSLQWKIFPEDHLIMISTFQHLGGYMLPGK</sequence>
<feature type="domain" description="RDD" evidence="7">
    <location>
        <begin position="319"/>
        <end position="450"/>
    </location>
</feature>
<evidence type="ECO:0000256" key="6">
    <source>
        <dbReference type="SAM" id="Phobius"/>
    </source>
</evidence>
<dbReference type="SUPFAM" id="SSF50998">
    <property type="entry name" value="Quinoprotein alcohol dehydrogenase-like"/>
    <property type="match status" value="1"/>
</dbReference>
<dbReference type="Pfam" id="PF06271">
    <property type="entry name" value="RDD"/>
    <property type="match status" value="1"/>
</dbReference>
<feature type="domain" description="Pyrrolo-quinoline quinone repeat" evidence="8">
    <location>
        <begin position="589"/>
        <end position="725"/>
    </location>
</feature>
<evidence type="ECO:0000259" key="7">
    <source>
        <dbReference type="Pfam" id="PF06271"/>
    </source>
</evidence>
<keyword evidence="2" id="KW-1003">Cell membrane</keyword>